<evidence type="ECO:0000313" key="13">
    <source>
        <dbReference type="Proteomes" id="UP000067434"/>
    </source>
</evidence>
<keyword evidence="7" id="KW-0862">Zinc</keyword>
<dbReference type="SUPFAM" id="SSF55486">
    <property type="entry name" value="Metalloproteases ('zincins'), catalytic domain"/>
    <property type="match status" value="1"/>
</dbReference>
<evidence type="ECO:0000256" key="6">
    <source>
        <dbReference type="ARBA" id="ARBA00022801"/>
    </source>
</evidence>
<dbReference type="InterPro" id="IPR050344">
    <property type="entry name" value="Peptidase_M1_aminopeptidases"/>
</dbReference>
<dbReference type="GO" id="GO:0042277">
    <property type="term" value="F:peptide binding"/>
    <property type="evidence" value="ECO:0007669"/>
    <property type="project" value="TreeGrafter"/>
</dbReference>
<dbReference type="GO" id="GO:0008270">
    <property type="term" value="F:zinc ion binding"/>
    <property type="evidence" value="ECO:0007669"/>
    <property type="project" value="InterPro"/>
</dbReference>
<dbReference type="GO" id="GO:0005737">
    <property type="term" value="C:cytoplasm"/>
    <property type="evidence" value="ECO:0007669"/>
    <property type="project" value="TreeGrafter"/>
</dbReference>
<evidence type="ECO:0000313" key="12">
    <source>
        <dbReference type="EMBL" id="AKG38481.1"/>
    </source>
</evidence>
<dbReference type="HOGENOM" id="CLU_014298_0_1_2"/>
<dbReference type="GO" id="GO:0043171">
    <property type="term" value="P:peptide catabolic process"/>
    <property type="evidence" value="ECO:0007669"/>
    <property type="project" value="TreeGrafter"/>
</dbReference>
<keyword evidence="13" id="KW-1185">Reference proteome</keyword>
<evidence type="ECO:0000259" key="10">
    <source>
        <dbReference type="Pfam" id="PF01433"/>
    </source>
</evidence>
<evidence type="ECO:0000259" key="11">
    <source>
        <dbReference type="Pfam" id="PF17900"/>
    </source>
</evidence>
<gene>
    <name evidence="12" type="ORF">MA03_03180</name>
</gene>
<dbReference type="EMBL" id="CP009961">
    <property type="protein sequence ID" value="AKG38481.1"/>
    <property type="molecule type" value="Genomic_DNA"/>
</dbReference>
<comment type="cofactor">
    <cofactor evidence="1">
        <name>Zn(2+)</name>
        <dbReference type="ChEBI" id="CHEBI:29105"/>
    </cofactor>
</comment>
<evidence type="ECO:0000256" key="4">
    <source>
        <dbReference type="ARBA" id="ARBA00022670"/>
    </source>
</evidence>
<dbReference type="SUPFAM" id="SSF63737">
    <property type="entry name" value="Leukotriene A4 hydrolase N-terminal domain"/>
    <property type="match status" value="1"/>
</dbReference>
<keyword evidence="4" id="KW-0645">Protease</keyword>
<dbReference type="GeneID" id="25401201"/>
<evidence type="ECO:0000256" key="3">
    <source>
        <dbReference type="ARBA" id="ARBA00022438"/>
    </source>
</evidence>
<dbReference type="Gene3D" id="1.10.390.10">
    <property type="entry name" value="Neutral Protease Domain 2"/>
    <property type="match status" value="1"/>
</dbReference>
<keyword evidence="5" id="KW-0479">Metal-binding</keyword>
<dbReference type="OrthoDB" id="139771at2157"/>
<dbReference type="InterPro" id="IPR001930">
    <property type="entry name" value="Peptidase_M1"/>
</dbReference>
<dbReference type="InterPro" id="IPR042097">
    <property type="entry name" value="Aminopeptidase_N-like_N_sf"/>
</dbReference>
<keyword evidence="6" id="KW-0378">Hydrolase</keyword>
<dbReference type="GO" id="GO:0016020">
    <property type="term" value="C:membrane"/>
    <property type="evidence" value="ECO:0007669"/>
    <property type="project" value="TreeGrafter"/>
</dbReference>
<evidence type="ECO:0000256" key="7">
    <source>
        <dbReference type="ARBA" id="ARBA00022833"/>
    </source>
</evidence>
<comment type="similarity">
    <text evidence="2">Belongs to the peptidase M1 family.</text>
</comment>
<dbReference type="GO" id="GO:0006508">
    <property type="term" value="P:proteolysis"/>
    <property type="evidence" value="ECO:0007669"/>
    <property type="project" value="UniProtKB-KW"/>
</dbReference>
<dbReference type="InterPro" id="IPR014782">
    <property type="entry name" value="Peptidase_M1_dom"/>
</dbReference>
<dbReference type="Gene3D" id="2.60.40.1730">
    <property type="entry name" value="tricorn interacting facor f3 domain"/>
    <property type="match status" value="1"/>
</dbReference>
<dbReference type="KEGG" id="thf:MA03_03180"/>
<dbReference type="GO" id="GO:0005615">
    <property type="term" value="C:extracellular space"/>
    <property type="evidence" value="ECO:0007669"/>
    <property type="project" value="TreeGrafter"/>
</dbReference>
<dbReference type="Pfam" id="PF01433">
    <property type="entry name" value="Peptidase_M1"/>
    <property type="match status" value="1"/>
</dbReference>
<organism evidence="12 13">
    <name type="scientific">Infirmifilum uzonense</name>
    <dbReference type="NCBI Taxonomy" id="1550241"/>
    <lineage>
        <taxon>Archaea</taxon>
        <taxon>Thermoproteota</taxon>
        <taxon>Thermoprotei</taxon>
        <taxon>Thermofilales</taxon>
        <taxon>Thermofilaceae</taxon>
        <taxon>Infirmifilum</taxon>
    </lineage>
</organism>
<name>A0A0F7CKY7_9CREN</name>
<dbReference type="InterPro" id="IPR045357">
    <property type="entry name" value="Aminopeptidase_N-like_N"/>
</dbReference>
<dbReference type="InterPro" id="IPR011989">
    <property type="entry name" value="ARM-like"/>
</dbReference>
<dbReference type="CDD" id="cd09603">
    <property type="entry name" value="M1_APN_like"/>
    <property type="match status" value="1"/>
</dbReference>
<feature type="domain" description="Peptidase M1 membrane alanine aminopeptidase" evidence="10">
    <location>
        <begin position="235"/>
        <end position="441"/>
    </location>
</feature>
<dbReference type="Proteomes" id="UP000067434">
    <property type="component" value="Chromosome"/>
</dbReference>
<dbReference type="PANTHER" id="PTHR11533">
    <property type="entry name" value="PROTEASE M1 ZINC METALLOPROTEASE"/>
    <property type="match status" value="1"/>
</dbReference>
<dbReference type="SUPFAM" id="SSF48371">
    <property type="entry name" value="ARM repeat"/>
    <property type="match status" value="2"/>
</dbReference>
<keyword evidence="3" id="KW-0031">Aminopeptidase</keyword>
<evidence type="ECO:0000256" key="8">
    <source>
        <dbReference type="ARBA" id="ARBA00023049"/>
    </source>
</evidence>
<dbReference type="InterPro" id="IPR004155">
    <property type="entry name" value="PBS_lyase_HEAT"/>
</dbReference>
<proteinExistence type="inferred from homology"/>
<dbReference type="Pfam" id="PF17900">
    <property type="entry name" value="Peptidase_M1_N"/>
    <property type="match status" value="1"/>
</dbReference>
<sequence length="827" mass="94065">MSFVKPGRNFTYPEYEPQWPPNPPLDFLHVTAEVRLNLAQRSLNGKAINIFKALTDIDKLSLHARDMSIISVKVNGSEAKYSYDGENLEVYLPRPASKGEKIEVEVEYRAIQPKAGVWFIPVDRDEPARFVYTQGEPEDTRYWLPTYDYPNRKATVELSIIAPRGLAVVANGVLMGSEVIGDDAKWTFRLDSKIPAYLIAFAVGDFAVKEEKLGNILLQYIVPRGREGDMERSFRYTKDMIRFFEEYTGVKYPYPKYSQVCVDEFVAGGMENASITILTSATLHDELAHVDFRSEPLVSHELAHQWFGDLVTCRDWSHIWLNESFATLMEALWRRKELGEDEFVYDLVSMLDSYLGEYERYSRPIVTRVYKYADEVFDAHSYPKGALVLWTLANIIGEDNFRRGIKAYLEARRESTADTDDLRKALENTAGVSLDSFFEQFVYNAGHPSLTVSWRWEEKEKVLELKVVQGQGEDSLPKYTLPLEVVFKGEGWETRRKFEIREKTHVFYVKLDSKPDCVCIDPDFKVFKALSLDVGPDELLRVVKGCGKLYPRVIAMRELGKKGSARHVEEIKQILVNEDEFWGLRVEAAGALRRIGGFAARKALLDSLNVVKNPRVKRAVIRGLSAFRDEEVARKLSEILSTTTESYYVRAEAAISLARTGYKGALDELKKALEYPSHNHVIAASALEGMGIMGDPEALDVILSYASPGKPLQLRTAAIRALGYFTPNQKIIDAMEQASRSQHPHIRLAVTVAATRSLSPKYLSILEQLKNDVSGRVARSARDAAEAIKKSMERGEEYRKLREELDKLQEEERRLSERVEKLEMRGA</sequence>
<accession>A0A0F7CKY7</accession>
<dbReference type="PATRIC" id="fig|1550241.5.peg.673"/>
<evidence type="ECO:0000256" key="9">
    <source>
        <dbReference type="SAM" id="MobiDB-lite"/>
    </source>
</evidence>
<dbReference type="SMART" id="SM00567">
    <property type="entry name" value="EZ_HEAT"/>
    <property type="match status" value="6"/>
</dbReference>
<feature type="region of interest" description="Disordered" evidence="9">
    <location>
        <begin position="807"/>
        <end position="827"/>
    </location>
</feature>
<dbReference type="Gene3D" id="1.25.10.10">
    <property type="entry name" value="Leucine-rich Repeat Variant"/>
    <property type="match status" value="2"/>
</dbReference>
<evidence type="ECO:0000256" key="5">
    <source>
        <dbReference type="ARBA" id="ARBA00022723"/>
    </source>
</evidence>
<dbReference type="RefSeq" id="WP_052883891.1">
    <property type="nucleotide sequence ID" value="NZ_CP009961.1"/>
</dbReference>
<dbReference type="FunFam" id="1.10.390.10:FF:000013">
    <property type="entry name" value="Aminopeptidase N"/>
    <property type="match status" value="1"/>
</dbReference>
<protein>
    <submittedName>
        <fullName evidence="12">Uncharacterized protein</fullName>
    </submittedName>
</protein>
<dbReference type="InterPro" id="IPR016024">
    <property type="entry name" value="ARM-type_fold"/>
</dbReference>
<reference evidence="12 13" key="1">
    <citation type="journal article" date="2015" name="Stand. Genomic Sci.">
        <title>Complete genome sequence of and proposal of Thermofilum uzonense sp. nov. a novel hyperthermophilic crenarchaeon and emended description of the genus Thermofilum.</title>
        <authorList>
            <person name="Toshchakov S.V."/>
            <person name="Korzhenkov A.A."/>
            <person name="Samarov N.I."/>
            <person name="Mazunin I.O."/>
            <person name="Mozhey O.I."/>
            <person name="Shmyr I.S."/>
            <person name="Derbikova K.S."/>
            <person name="Taranov E.A."/>
            <person name="Dominova I.N."/>
            <person name="Bonch-Osmolovskaya E.A."/>
            <person name="Patrushev M.V."/>
            <person name="Podosokorskaya O.A."/>
            <person name="Kublanov I.V."/>
        </authorList>
    </citation>
    <scope>NUCLEOTIDE SEQUENCE [LARGE SCALE GENOMIC DNA]</scope>
    <source>
        <strain evidence="12 13">1807-2</strain>
    </source>
</reference>
<dbReference type="AlphaFoldDB" id="A0A0F7CKY7"/>
<dbReference type="STRING" id="1550241.MA03_03180"/>
<dbReference type="Pfam" id="PF13646">
    <property type="entry name" value="HEAT_2"/>
    <property type="match status" value="1"/>
</dbReference>
<dbReference type="InterPro" id="IPR027268">
    <property type="entry name" value="Peptidase_M4/M1_CTD_sf"/>
</dbReference>
<evidence type="ECO:0000256" key="1">
    <source>
        <dbReference type="ARBA" id="ARBA00001947"/>
    </source>
</evidence>
<feature type="domain" description="Aminopeptidase N-like N-terminal" evidence="11">
    <location>
        <begin position="33"/>
        <end position="198"/>
    </location>
</feature>
<dbReference type="PANTHER" id="PTHR11533:SF174">
    <property type="entry name" value="PUROMYCIN-SENSITIVE AMINOPEPTIDASE-RELATED"/>
    <property type="match status" value="1"/>
</dbReference>
<dbReference type="PRINTS" id="PR00756">
    <property type="entry name" value="ALADIPTASE"/>
</dbReference>
<keyword evidence="8" id="KW-0482">Metalloprotease</keyword>
<evidence type="ECO:0000256" key="2">
    <source>
        <dbReference type="ARBA" id="ARBA00010136"/>
    </source>
</evidence>
<dbReference type="GO" id="GO:0070006">
    <property type="term" value="F:metalloaminopeptidase activity"/>
    <property type="evidence" value="ECO:0007669"/>
    <property type="project" value="TreeGrafter"/>
</dbReference>